<dbReference type="PROSITE" id="PS01129">
    <property type="entry name" value="PSI_RLU"/>
    <property type="match status" value="1"/>
</dbReference>
<name>A0A918DMR3_9ALTE</name>
<dbReference type="PANTHER" id="PTHR21600:SF87">
    <property type="entry name" value="RNA PSEUDOURIDYLATE SYNTHASE DOMAIN-CONTAINING PROTEIN 1"/>
    <property type="match status" value="1"/>
</dbReference>
<reference evidence="3" key="2">
    <citation type="submission" date="2020-09" db="EMBL/GenBank/DDBJ databases">
        <authorList>
            <person name="Sun Q."/>
            <person name="Zhou Y."/>
        </authorList>
    </citation>
    <scope>NUCLEOTIDE SEQUENCE</scope>
    <source>
        <strain evidence="3">CGMCC 1.7086</strain>
    </source>
</reference>
<dbReference type="PANTHER" id="PTHR21600">
    <property type="entry name" value="MITOCHONDRIAL RNA PSEUDOURIDINE SYNTHASE"/>
    <property type="match status" value="1"/>
</dbReference>
<keyword evidence="4" id="KW-1185">Reference proteome</keyword>
<evidence type="ECO:0000256" key="1">
    <source>
        <dbReference type="ARBA" id="ARBA00010876"/>
    </source>
</evidence>
<dbReference type="InterPro" id="IPR050188">
    <property type="entry name" value="RluA_PseudoU_synthase"/>
</dbReference>
<dbReference type="GO" id="GO:0009982">
    <property type="term" value="F:pseudouridine synthase activity"/>
    <property type="evidence" value="ECO:0007669"/>
    <property type="project" value="InterPro"/>
</dbReference>
<dbReference type="NCBIfam" id="TIGR01621">
    <property type="entry name" value="RluA-like"/>
    <property type="match status" value="1"/>
</dbReference>
<dbReference type="Proteomes" id="UP000606935">
    <property type="component" value="Unassembled WGS sequence"/>
</dbReference>
<reference evidence="3" key="1">
    <citation type="journal article" date="2014" name="Int. J. Syst. Evol. Microbiol.">
        <title>Complete genome sequence of Corynebacterium casei LMG S-19264T (=DSM 44701T), isolated from a smear-ripened cheese.</title>
        <authorList>
            <consortium name="US DOE Joint Genome Institute (JGI-PGF)"/>
            <person name="Walter F."/>
            <person name="Albersmeier A."/>
            <person name="Kalinowski J."/>
            <person name="Ruckert C."/>
        </authorList>
    </citation>
    <scope>NUCLEOTIDE SEQUENCE</scope>
    <source>
        <strain evidence="3">CGMCC 1.7086</strain>
    </source>
</reference>
<dbReference type="InterPro" id="IPR006145">
    <property type="entry name" value="PsdUridine_synth_RsuA/RluA"/>
</dbReference>
<evidence type="ECO:0000313" key="3">
    <source>
        <dbReference type="EMBL" id="GGO73666.1"/>
    </source>
</evidence>
<dbReference type="InterPro" id="IPR006224">
    <property type="entry name" value="PsdUridine_synth_RluA-like_CS"/>
</dbReference>
<comment type="similarity">
    <text evidence="1">Belongs to the pseudouridine synthase RluA family.</text>
</comment>
<dbReference type="Gene3D" id="3.30.2350.10">
    <property type="entry name" value="Pseudouridine synthase"/>
    <property type="match status" value="1"/>
</dbReference>
<dbReference type="AlphaFoldDB" id="A0A918DMR3"/>
<evidence type="ECO:0000259" key="2">
    <source>
        <dbReference type="Pfam" id="PF00849"/>
    </source>
</evidence>
<proteinExistence type="inferred from homology"/>
<dbReference type="EMBL" id="BMLS01000007">
    <property type="protein sequence ID" value="GGO73666.1"/>
    <property type="molecule type" value="Genomic_DNA"/>
</dbReference>
<sequence length="233" mass="26123">MTFEVLYEQDDFLVIDKPVGLGMHQEGEQPGVVTLLSQQRQNQPLWPVHRLDKVTSGALLLAKHADAAAALSSRFAERKVEKYYLALADKKPNKKQGAVIGDMQKARRGQWKLLPSKQSPAISQFFSSGLGNGLRLFVVKPHTGKTHQIRVMLKSLGSPILGDTLYAGTPADRTYLHAMTLRFEYGGEQHQIVSQPKIGMHFIDPLCQQAIASFQPPWELPWPQLPARRKSYD</sequence>
<accession>A0A918DMR3</accession>
<dbReference type="Pfam" id="PF00849">
    <property type="entry name" value="PseudoU_synth_2"/>
    <property type="match status" value="1"/>
</dbReference>
<dbReference type="InterPro" id="IPR006508">
    <property type="entry name" value="PsdUridine_synth_RluA-like"/>
</dbReference>
<dbReference type="SUPFAM" id="SSF55120">
    <property type="entry name" value="Pseudouridine synthase"/>
    <property type="match status" value="1"/>
</dbReference>
<dbReference type="GO" id="GO:0000455">
    <property type="term" value="P:enzyme-directed rRNA pseudouridine synthesis"/>
    <property type="evidence" value="ECO:0007669"/>
    <property type="project" value="TreeGrafter"/>
</dbReference>
<protein>
    <submittedName>
        <fullName evidence="3">RNA pseudouridine synthase</fullName>
    </submittedName>
</protein>
<evidence type="ECO:0000313" key="4">
    <source>
        <dbReference type="Proteomes" id="UP000606935"/>
    </source>
</evidence>
<dbReference type="GO" id="GO:0140098">
    <property type="term" value="F:catalytic activity, acting on RNA"/>
    <property type="evidence" value="ECO:0007669"/>
    <property type="project" value="UniProtKB-ARBA"/>
</dbReference>
<dbReference type="RefSeq" id="WP_188698168.1">
    <property type="nucleotide sequence ID" value="NZ_BMLS01000007.1"/>
</dbReference>
<dbReference type="GO" id="GO:0003723">
    <property type="term" value="F:RNA binding"/>
    <property type="evidence" value="ECO:0007669"/>
    <property type="project" value="InterPro"/>
</dbReference>
<dbReference type="CDD" id="cd02869">
    <property type="entry name" value="PseudoU_synth_RluA_like"/>
    <property type="match status" value="1"/>
</dbReference>
<dbReference type="InterPro" id="IPR020103">
    <property type="entry name" value="PsdUridine_synth_cat_dom_sf"/>
</dbReference>
<feature type="domain" description="Pseudouridine synthase RsuA/RluA-like" evidence="2">
    <location>
        <begin position="11"/>
        <end position="154"/>
    </location>
</feature>
<comment type="caution">
    <text evidence="3">The sequence shown here is derived from an EMBL/GenBank/DDBJ whole genome shotgun (WGS) entry which is preliminary data.</text>
</comment>
<gene>
    <name evidence="3" type="ORF">GCM10010982_34720</name>
</gene>
<organism evidence="3 4">
    <name type="scientific">Bowmanella pacifica</name>
    <dbReference type="NCBI Taxonomy" id="502051"/>
    <lineage>
        <taxon>Bacteria</taxon>
        <taxon>Pseudomonadati</taxon>
        <taxon>Pseudomonadota</taxon>
        <taxon>Gammaproteobacteria</taxon>
        <taxon>Alteromonadales</taxon>
        <taxon>Alteromonadaceae</taxon>
        <taxon>Bowmanella</taxon>
    </lineage>
</organism>